<dbReference type="EMBL" id="BSDI01000025">
    <property type="protein sequence ID" value="GLH99603.1"/>
    <property type="molecule type" value="Genomic_DNA"/>
</dbReference>
<keyword evidence="1" id="KW-0472">Membrane</keyword>
<feature type="transmembrane region" description="Helical" evidence="1">
    <location>
        <begin position="20"/>
        <end position="40"/>
    </location>
</feature>
<comment type="caution">
    <text evidence="3">The sequence shown here is derived from an EMBL/GenBank/DDBJ whole genome shotgun (WGS) entry which is preliminary data.</text>
</comment>
<reference evidence="3" key="1">
    <citation type="submission" date="2022-12" db="EMBL/GenBank/DDBJ databases">
        <title>New Phytohabitans aurantiacus sp. RD004123 nov., an actinomycete isolated from soil.</title>
        <authorList>
            <person name="Triningsih D.W."/>
            <person name="Harunari E."/>
            <person name="Igarashi Y."/>
        </authorList>
    </citation>
    <scope>NUCLEOTIDE SEQUENCE</scope>
    <source>
        <strain evidence="3">RD004123</strain>
    </source>
</reference>
<keyword evidence="4" id="KW-1185">Reference proteome</keyword>
<feature type="domain" description="DUF58" evidence="2">
    <location>
        <begin position="183"/>
        <end position="255"/>
    </location>
</feature>
<organism evidence="3 4">
    <name type="scientific">Phytohabitans aurantiacus</name>
    <dbReference type="NCBI Taxonomy" id="3016789"/>
    <lineage>
        <taxon>Bacteria</taxon>
        <taxon>Bacillati</taxon>
        <taxon>Actinomycetota</taxon>
        <taxon>Actinomycetes</taxon>
        <taxon>Micromonosporales</taxon>
        <taxon>Micromonosporaceae</taxon>
    </lineage>
</organism>
<evidence type="ECO:0000313" key="4">
    <source>
        <dbReference type="Proteomes" id="UP001144280"/>
    </source>
</evidence>
<evidence type="ECO:0000259" key="2">
    <source>
        <dbReference type="Pfam" id="PF01882"/>
    </source>
</evidence>
<dbReference type="PANTHER" id="PTHR34351:SF1">
    <property type="entry name" value="SLR1927 PROTEIN"/>
    <property type="match status" value="1"/>
</dbReference>
<dbReference type="InterPro" id="IPR002881">
    <property type="entry name" value="DUF58"/>
</dbReference>
<evidence type="ECO:0000256" key="1">
    <source>
        <dbReference type="SAM" id="Phobius"/>
    </source>
</evidence>
<accession>A0ABQ5QYH4</accession>
<keyword evidence="1" id="KW-1133">Transmembrane helix</keyword>
<name>A0ABQ5QYH4_9ACTN</name>
<dbReference type="Pfam" id="PF01882">
    <property type="entry name" value="DUF58"/>
    <property type="match status" value="1"/>
</dbReference>
<sequence>MLAAGPILLALGLVAGYREIALLGGAALLCLALAFAWVGAPPRVTADRTVTPARARQGEECRADVDVYSASGRSRGLDVTEPVRGPLGSHTVSTPVRVRGGIPSRVSYPLPTGRRGVLTVGPLRVGRHDPLGLCRAQRQVAPAIRVLVRPRWRYLRALPLGTAPSLDGLLDTALHGSIAFHALREYRLGDDLRRVHWRTSARLGTLMVREHVDTALPRLAVLVDDRAEAYGPDEDALEDVVEAAASVVAAAGRDGVPFALCPASRTAVATTVDAGLDLLAQVSPAAGVDLTRVLPGLRRDRAGDTLLVLSGPDADLSPVLAARAGYAALVVVLLGKRASPPALPPGAVALAAATAAEFADRWNGMVR</sequence>
<evidence type="ECO:0000313" key="3">
    <source>
        <dbReference type="EMBL" id="GLH99603.1"/>
    </source>
</evidence>
<dbReference type="Proteomes" id="UP001144280">
    <property type="component" value="Unassembled WGS sequence"/>
</dbReference>
<gene>
    <name evidence="3" type="ORF">Pa4123_48790</name>
</gene>
<proteinExistence type="predicted"/>
<protein>
    <recommendedName>
        <fullName evidence="2">DUF58 domain-containing protein</fullName>
    </recommendedName>
</protein>
<dbReference type="PANTHER" id="PTHR34351">
    <property type="entry name" value="SLR1927 PROTEIN-RELATED"/>
    <property type="match status" value="1"/>
</dbReference>
<keyword evidence="1" id="KW-0812">Transmembrane</keyword>